<feature type="compositionally biased region" description="Basic residues" evidence="1">
    <location>
        <begin position="25"/>
        <end position="37"/>
    </location>
</feature>
<comment type="caution">
    <text evidence="3">The sequence shown here is derived from an EMBL/GenBank/DDBJ whole genome shotgun (WGS) entry which is preliminary data.</text>
</comment>
<dbReference type="InterPro" id="IPR012338">
    <property type="entry name" value="Beta-lactam/transpept-like"/>
</dbReference>
<proteinExistence type="predicted"/>
<organism evidence="3 4">
    <name type="scientific">Laedolimicola intestinihominis</name>
    <dbReference type="NCBI Taxonomy" id="3133166"/>
    <lineage>
        <taxon>Bacteria</taxon>
        <taxon>Bacillati</taxon>
        <taxon>Bacillota</taxon>
        <taxon>Clostridia</taxon>
        <taxon>Lachnospirales</taxon>
        <taxon>Lachnospiraceae</taxon>
        <taxon>Laedolimicola</taxon>
    </lineage>
</organism>
<dbReference type="Pfam" id="PF00144">
    <property type="entry name" value="Beta-lactamase"/>
    <property type="match status" value="1"/>
</dbReference>
<keyword evidence="3" id="KW-0378">Hydrolase</keyword>
<dbReference type="EMBL" id="JBBMFE010000002">
    <property type="protein sequence ID" value="MEQ2471424.1"/>
    <property type="molecule type" value="Genomic_DNA"/>
</dbReference>
<dbReference type="Proteomes" id="UP001438008">
    <property type="component" value="Unassembled WGS sequence"/>
</dbReference>
<dbReference type="SUPFAM" id="SSF56601">
    <property type="entry name" value="beta-lactamase/transpeptidase-like"/>
    <property type="match status" value="1"/>
</dbReference>
<name>A0ABV1FGP6_9FIRM</name>
<dbReference type="InterPro" id="IPR001466">
    <property type="entry name" value="Beta-lactam-related"/>
</dbReference>
<protein>
    <submittedName>
        <fullName evidence="3">Serine hydrolase</fullName>
    </submittedName>
</protein>
<gene>
    <name evidence="3" type="ORF">WMO29_02760</name>
</gene>
<keyword evidence="4" id="KW-1185">Reference proteome</keyword>
<feature type="region of interest" description="Disordered" evidence="1">
    <location>
        <begin position="20"/>
        <end position="44"/>
    </location>
</feature>
<sequence>MRWTQSVRYFMQTTTMRKWLQSAPRRQRQPQKAKNKPKGIEKSGGRQVKTCLPLFFTRATSQSLCLHKTLATAASGADGSFSTLSDLMSFVEAYLQRDGRLFSEGMFQTILDTTFKDRGLGWNKEYGNHILYHTGFTGTSILMDMDTREGMILLTNRIHPSRDNKVFLEERIALNHLWLD</sequence>
<accession>A0ABV1FGP6</accession>
<reference evidence="3 4" key="1">
    <citation type="submission" date="2024-03" db="EMBL/GenBank/DDBJ databases">
        <title>Human intestinal bacterial collection.</title>
        <authorList>
            <person name="Pauvert C."/>
            <person name="Hitch T.C.A."/>
            <person name="Clavel T."/>
        </authorList>
    </citation>
    <scope>NUCLEOTIDE SEQUENCE [LARGE SCALE GENOMIC DNA]</scope>
    <source>
        <strain evidence="3 4">CLA-AA-H132</strain>
    </source>
</reference>
<evidence type="ECO:0000313" key="4">
    <source>
        <dbReference type="Proteomes" id="UP001438008"/>
    </source>
</evidence>
<dbReference type="Gene3D" id="3.40.710.10">
    <property type="entry name" value="DD-peptidase/beta-lactamase superfamily"/>
    <property type="match status" value="1"/>
</dbReference>
<dbReference type="RefSeq" id="WP_349163664.1">
    <property type="nucleotide sequence ID" value="NZ_JBBMFE010000002.1"/>
</dbReference>
<evidence type="ECO:0000256" key="1">
    <source>
        <dbReference type="SAM" id="MobiDB-lite"/>
    </source>
</evidence>
<evidence type="ECO:0000259" key="2">
    <source>
        <dbReference type="Pfam" id="PF00144"/>
    </source>
</evidence>
<dbReference type="GO" id="GO:0016787">
    <property type="term" value="F:hydrolase activity"/>
    <property type="evidence" value="ECO:0007669"/>
    <property type="project" value="UniProtKB-KW"/>
</dbReference>
<evidence type="ECO:0000313" key="3">
    <source>
        <dbReference type="EMBL" id="MEQ2471424.1"/>
    </source>
</evidence>
<feature type="domain" description="Beta-lactamase-related" evidence="2">
    <location>
        <begin position="18"/>
        <end position="163"/>
    </location>
</feature>